<dbReference type="PANTHER" id="PTHR30231">
    <property type="entry name" value="DNA POLYMERASE III SUBUNIT EPSILON"/>
    <property type="match status" value="1"/>
</dbReference>
<organism evidence="2 3">
    <name type="scientific">Mesonia phycicola</name>
    <dbReference type="NCBI Taxonomy" id="579105"/>
    <lineage>
        <taxon>Bacteria</taxon>
        <taxon>Pseudomonadati</taxon>
        <taxon>Bacteroidota</taxon>
        <taxon>Flavobacteriia</taxon>
        <taxon>Flavobacteriales</taxon>
        <taxon>Flavobacteriaceae</taxon>
        <taxon>Mesonia</taxon>
    </lineage>
</organism>
<dbReference type="GO" id="GO:0003676">
    <property type="term" value="F:nucleic acid binding"/>
    <property type="evidence" value="ECO:0007669"/>
    <property type="project" value="InterPro"/>
</dbReference>
<dbReference type="SMART" id="SM00479">
    <property type="entry name" value="EXOIII"/>
    <property type="match status" value="1"/>
</dbReference>
<reference evidence="2 3" key="1">
    <citation type="submission" date="2016-11" db="EMBL/GenBank/DDBJ databases">
        <authorList>
            <person name="Jaros S."/>
            <person name="Januszkiewicz K."/>
            <person name="Wedrychowicz H."/>
        </authorList>
    </citation>
    <scope>NUCLEOTIDE SEQUENCE [LARGE SCALE GENOMIC DNA]</scope>
    <source>
        <strain evidence="2 3">DSM 21425</strain>
    </source>
</reference>
<proteinExistence type="predicted"/>
<dbReference type="Pfam" id="PF00929">
    <property type="entry name" value="RNase_T"/>
    <property type="match status" value="1"/>
</dbReference>
<dbReference type="STRING" id="579105.SAMN04488096_104284"/>
<dbReference type="GO" id="GO:0005829">
    <property type="term" value="C:cytosol"/>
    <property type="evidence" value="ECO:0007669"/>
    <property type="project" value="TreeGrafter"/>
</dbReference>
<dbReference type="SUPFAM" id="SSF53098">
    <property type="entry name" value="Ribonuclease H-like"/>
    <property type="match status" value="1"/>
</dbReference>
<evidence type="ECO:0000259" key="1">
    <source>
        <dbReference type="SMART" id="SM00479"/>
    </source>
</evidence>
<dbReference type="CDD" id="cd06127">
    <property type="entry name" value="DEDDh"/>
    <property type="match status" value="1"/>
</dbReference>
<accession>A0A1M6E0S6</accession>
<sequence length="288" mass="33293">MAFFIFIKIEIENIFFLDNSQSYICIKIIIMKLNLTKPICFFDLETTGTNIAKDRIVEIAILKIFPNGNKESFTWRVNPEMNIPAETTKIHGISNEDVANEPTFKELSKKIYTMIKGCDLGGYNSNRFDIPLLAEEFLRADVDFDIKNSVAVDVQTIFHKKEKRTLEAAYKFYCNKDLENAHSAEADTLATFEVLESQLDRYDDLENDTKWLAEFSSHKKHADFAGFIAYNKSGEEVFSFGKHRGKLVEKVLEDEPGYYNWIQNADFPLYTKKVLTSIKLRKLTEKLN</sequence>
<dbReference type="GO" id="GO:0045004">
    <property type="term" value="P:DNA replication proofreading"/>
    <property type="evidence" value="ECO:0007669"/>
    <property type="project" value="TreeGrafter"/>
</dbReference>
<dbReference type="InterPro" id="IPR013520">
    <property type="entry name" value="Ribonucl_H"/>
</dbReference>
<dbReference type="Proteomes" id="UP000184225">
    <property type="component" value="Unassembled WGS sequence"/>
</dbReference>
<dbReference type="AlphaFoldDB" id="A0A1M6E0S6"/>
<dbReference type="PANTHER" id="PTHR30231:SF41">
    <property type="entry name" value="DNA POLYMERASE III SUBUNIT EPSILON"/>
    <property type="match status" value="1"/>
</dbReference>
<keyword evidence="3" id="KW-1185">Reference proteome</keyword>
<name>A0A1M6E0S6_9FLAO</name>
<gene>
    <name evidence="2" type="ORF">SAMN04488096_104284</name>
</gene>
<dbReference type="Gene3D" id="3.30.420.10">
    <property type="entry name" value="Ribonuclease H-like superfamily/Ribonuclease H"/>
    <property type="match status" value="1"/>
</dbReference>
<dbReference type="GO" id="GO:0008408">
    <property type="term" value="F:3'-5' exonuclease activity"/>
    <property type="evidence" value="ECO:0007669"/>
    <property type="project" value="TreeGrafter"/>
</dbReference>
<feature type="domain" description="Exonuclease" evidence="1">
    <location>
        <begin position="38"/>
        <end position="204"/>
    </location>
</feature>
<dbReference type="InterPro" id="IPR046768">
    <property type="entry name" value="ExoX-like_C"/>
</dbReference>
<protein>
    <submittedName>
        <fullName evidence="2">DNA polymerase-3 subunit epsilon</fullName>
    </submittedName>
</protein>
<dbReference type="EMBL" id="FQYY01000004">
    <property type="protein sequence ID" value="SHI78999.1"/>
    <property type="molecule type" value="Genomic_DNA"/>
</dbReference>
<dbReference type="InterPro" id="IPR012337">
    <property type="entry name" value="RNaseH-like_sf"/>
</dbReference>
<evidence type="ECO:0000313" key="2">
    <source>
        <dbReference type="EMBL" id="SHI78999.1"/>
    </source>
</evidence>
<dbReference type="Pfam" id="PF20600">
    <property type="entry name" value="ExoX-like_C"/>
    <property type="match status" value="1"/>
</dbReference>
<evidence type="ECO:0000313" key="3">
    <source>
        <dbReference type="Proteomes" id="UP000184225"/>
    </source>
</evidence>
<dbReference type="InterPro" id="IPR036397">
    <property type="entry name" value="RNaseH_sf"/>
</dbReference>